<comment type="similarity">
    <text evidence="6">Belongs to the ABC-4 integral membrane protein family.</text>
</comment>
<keyword evidence="3 7" id="KW-0812">Transmembrane</keyword>
<dbReference type="AlphaFoldDB" id="A0A1H6JYI7"/>
<evidence type="ECO:0000256" key="4">
    <source>
        <dbReference type="ARBA" id="ARBA00022989"/>
    </source>
</evidence>
<feature type="transmembrane region" description="Helical" evidence="7">
    <location>
        <begin position="342"/>
        <end position="363"/>
    </location>
</feature>
<feature type="domain" description="MacB-like periplasmic core" evidence="9">
    <location>
        <begin position="21"/>
        <end position="249"/>
    </location>
</feature>
<evidence type="ECO:0000313" key="11">
    <source>
        <dbReference type="Proteomes" id="UP000199634"/>
    </source>
</evidence>
<evidence type="ECO:0000256" key="1">
    <source>
        <dbReference type="ARBA" id="ARBA00004651"/>
    </source>
</evidence>
<gene>
    <name evidence="10" type="ORF">SAMN02927937_00651</name>
</gene>
<dbReference type="Proteomes" id="UP000199634">
    <property type="component" value="Unassembled WGS sequence"/>
</dbReference>
<keyword evidence="11" id="KW-1185">Reference proteome</keyword>
<evidence type="ECO:0000259" key="9">
    <source>
        <dbReference type="Pfam" id="PF12704"/>
    </source>
</evidence>
<dbReference type="Pfam" id="PF12704">
    <property type="entry name" value="MacB_PCD"/>
    <property type="match status" value="1"/>
</dbReference>
<sequence>MFSRDKWNEIIEALSANPFRTLITAFGVFWGIFILVILLSASQGLQNGIKRQMGGLSTNTMFMWTSSTSKPYKGLPQGRNYNFKNGDVDAIKRDIDGLLYVSPRNQLGGFRGSNNVVRGTKTGAYNVYGDYPEFILQQPMDILQGRFINYGDIENKRKVTVIGEGVIRELYAPGEEVLGSYIKVQGVNFMVVGVYKSISNMGGDAEESQKQLFIPFTTFQQAFNYGDIVGWMTITAEDNKPITDLKESIFKLLKNRHTIDPTDDRAIGHFDLYQEFKKINGLFSILTAVSYIVGIFILGSGIIGIVNIMLIIVKERTQEIGIRRALGATPAVIIKQILTESVVLSLVAGMAGIIFASLVLWLINFGLEKAPNSDQIPIVNPSVSLGVVVIALLILVVAGLLAGLIPAITAIKVKPIDALRTE</sequence>
<dbReference type="InterPro" id="IPR050250">
    <property type="entry name" value="Macrolide_Exporter_MacB"/>
</dbReference>
<evidence type="ECO:0000256" key="6">
    <source>
        <dbReference type="ARBA" id="ARBA00038076"/>
    </source>
</evidence>
<dbReference type="GO" id="GO:0022857">
    <property type="term" value="F:transmembrane transporter activity"/>
    <property type="evidence" value="ECO:0007669"/>
    <property type="project" value="TreeGrafter"/>
</dbReference>
<feature type="transmembrane region" description="Helical" evidence="7">
    <location>
        <begin position="288"/>
        <end position="313"/>
    </location>
</feature>
<comment type="subcellular location">
    <subcellularLocation>
        <location evidence="1">Cell membrane</location>
        <topology evidence="1">Multi-pass membrane protein</topology>
    </subcellularLocation>
</comment>
<dbReference type="EMBL" id="FNXE01000005">
    <property type="protein sequence ID" value="SEH64199.1"/>
    <property type="molecule type" value="Genomic_DNA"/>
</dbReference>
<protein>
    <submittedName>
        <fullName evidence="10">Putative ABC transport system permease protein</fullName>
    </submittedName>
</protein>
<keyword evidence="2" id="KW-1003">Cell membrane</keyword>
<dbReference type="GO" id="GO:0005886">
    <property type="term" value="C:plasma membrane"/>
    <property type="evidence" value="ECO:0007669"/>
    <property type="project" value="UniProtKB-SubCell"/>
</dbReference>
<organism evidence="10 11">
    <name type="scientific">Paenimyroides marinum</name>
    <dbReference type="NCBI Taxonomy" id="1159016"/>
    <lineage>
        <taxon>Bacteria</taxon>
        <taxon>Pseudomonadati</taxon>
        <taxon>Bacteroidota</taxon>
        <taxon>Flavobacteriia</taxon>
        <taxon>Flavobacteriales</taxon>
        <taxon>Flavobacteriaceae</taxon>
        <taxon>Paenimyroides</taxon>
    </lineage>
</organism>
<evidence type="ECO:0000256" key="7">
    <source>
        <dbReference type="SAM" id="Phobius"/>
    </source>
</evidence>
<evidence type="ECO:0000313" key="10">
    <source>
        <dbReference type="EMBL" id="SEH64199.1"/>
    </source>
</evidence>
<accession>A0A1H6JYI7</accession>
<reference evidence="10 11" key="1">
    <citation type="submission" date="2016-10" db="EMBL/GenBank/DDBJ databases">
        <authorList>
            <person name="de Groot N.N."/>
        </authorList>
    </citation>
    <scope>NUCLEOTIDE SEQUENCE [LARGE SCALE GENOMIC DNA]</scope>
    <source>
        <strain evidence="10 11">CGMCC 1.10825</strain>
    </source>
</reference>
<dbReference type="Pfam" id="PF02687">
    <property type="entry name" value="FtsX"/>
    <property type="match status" value="1"/>
</dbReference>
<dbReference type="PANTHER" id="PTHR30572:SF4">
    <property type="entry name" value="ABC TRANSPORTER PERMEASE YTRF"/>
    <property type="match status" value="1"/>
</dbReference>
<feature type="domain" description="ABC3 transporter permease C-terminal" evidence="8">
    <location>
        <begin position="292"/>
        <end position="415"/>
    </location>
</feature>
<keyword evidence="4 7" id="KW-1133">Transmembrane helix</keyword>
<evidence type="ECO:0000256" key="5">
    <source>
        <dbReference type="ARBA" id="ARBA00023136"/>
    </source>
</evidence>
<evidence type="ECO:0000256" key="3">
    <source>
        <dbReference type="ARBA" id="ARBA00022692"/>
    </source>
</evidence>
<proteinExistence type="inferred from homology"/>
<feature type="transmembrane region" description="Helical" evidence="7">
    <location>
        <begin position="21"/>
        <end position="41"/>
    </location>
</feature>
<dbReference type="InterPro" id="IPR003838">
    <property type="entry name" value="ABC3_permease_C"/>
</dbReference>
<feature type="transmembrane region" description="Helical" evidence="7">
    <location>
        <begin position="383"/>
        <end position="405"/>
    </location>
</feature>
<dbReference type="OrthoDB" id="9770036at2"/>
<evidence type="ECO:0000259" key="8">
    <source>
        <dbReference type="Pfam" id="PF02687"/>
    </source>
</evidence>
<name>A0A1H6JYI7_9FLAO</name>
<dbReference type="PANTHER" id="PTHR30572">
    <property type="entry name" value="MEMBRANE COMPONENT OF TRANSPORTER-RELATED"/>
    <property type="match status" value="1"/>
</dbReference>
<dbReference type="RefSeq" id="WP_091096275.1">
    <property type="nucleotide sequence ID" value="NZ_FNXE01000005.1"/>
</dbReference>
<evidence type="ECO:0000256" key="2">
    <source>
        <dbReference type="ARBA" id="ARBA00022475"/>
    </source>
</evidence>
<dbReference type="InterPro" id="IPR025857">
    <property type="entry name" value="MacB_PCD"/>
</dbReference>
<dbReference type="STRING" id="1159016.SAMN02927937_00651"/>
<keyword evidence="5 7" id="KW-0472">Membrane</keyword>